<evidence type="ECO:0000313" key="2">
    <source>
        <dbReference type="Proteomes" id="UP000014500"/>
    </source>
</evidence>
<accession>T1JFT3</accession>
<protein>
    <submittedName>
        <fullName evidence="1">Uncharacterized protein</fullName>
    </submittedName>
</protein>
<dbReference type="eggNOG" id="ENOG502QUBN">
    <property type="taxonomic scope" value="Eukaryota"/>
</dbReference>
<reference evidence="2" key="1">
    <citation type="submission" date="2011-05" db="EMBL/GenBank/DDBJ databases">
        <authorList>
            <person name="Richards S.R."/>
            <person name="Qu J."/>
            <person name="Jiang H."/>
            <person name="Jhangiani S.N."/>
            <person name="Agravi P."/>
            <person name="Goodspeed R."/>
            <person name="Gross S."/>
            <person name="Mandapat C."/>
            <person name="Jackson L."/>
            <person name="Mathew T."/>
            <person name="Pu L."/>
            <person name="Thornton R."/>
            <person name="Saada N."/>
            <person name="Wilczek-Boney K.B."/>
            <person name="Lee S."/>
            <person name="Kovar C."/>
            <person name="Wu Y."/>
            <person name="Scherer S.E."/>
            <person name="Worley K.C."/>
            <person name="Muzny D.M."/>
            <person name="Gibbs R."/>
        </authorList>
    </citation>
    <scope>NUCLEOTIDE SEQUENCE</scope>
    <source>
        <strain evidence="2">Brora</strain>
    </source>
</reference>
<dbReference type="Proteomes" id="UP000014500">
    <property type="component" value="Unassembled WGS sequence"/>
</dbReference>
<dbReference type="HOGENOM" id="CLU_100338_0_0_1"/>
<dbReference type="EMBL" id="JH432185">
    <property type="status" value="NOT_ANNOTATED_CDS"/>
    <property type="molecule type" value="Genomic_DNA"/>
</dbReference>
<dbReference type="Gene3D" id="2.20.20.160">
    <property type="match status" value="1"/>
</dbReference>
<dbReference type="AlphaFoldDB" id="T1JFT3"/>
<dbReference type="EnsemblMetazoa" id="SMAR012698-RA">
    <property type="protein sequence ID" value="SMAR012698-PA"/>
    <property type="gene ID" value="SMAR012698"/>
</dbReference>
<reference evidence="1" key="2">
    <citation type="submission" date="2015-02" db="UniProtKB">
        <authorList>
            <consortium name="EnsemblMetazoa"/>
        </authorList>
    </citation>
    <scope>IDENTIFICATION</scope>
</reference>
<organism evidence="1 2">
    <name type="scientific">Strigamia maritima</name>
    <name type="common">European centipede</name>
    <name type="synonym">Geophilus maritimus</name>
    <dbReference type="NCBI Taxonomy" id="126957"/>
    <lineage>
        <taxon>Eukaryota</taxon>
        <taxon>Metazoa</taxon>
        <taxon>Ecdysozoa</taxon>
        <taxon>Arthropoda</taxon>
        <taxon>Myriapoda</taxon>
        <taxon>Chilopoda</taxon>
        <taxon>Pleurostigmophora</taxon>
        <taxon>Geophilomorpha</taxon>
        <taxon>Linotaeniidae</taxon>
        <taxon>Strigamia</taxon>
    </lineage>
</organism>
<keyword evidence="2" id="KW-1185">Reference proteome</keyword>
<dbReference type="PhylomeDB" id="T1JFT3"/>
<name>T1JFT3_STRMM</name>
<dbReference type="OMA" id="MPASHWV"/>
<evidence type="ECO:0000313" key="1">
    <source>
        <dbReference type="EnsemblMetazoa" id="SMAR012698-PA"/>
    </source>
</evidence>
<sequence>SFSTFNYTIRGNVYCNISLQSFTHSLTHSQVNATSYYNYPFAKYTLPECATQQVCNAVYTRLNRINSLCECPNKYENSCSISFRNDDRHTIQLATDKSGKALTLVKTCEPVSSVRQCKGPHDWAILALQNVRTGKSHYLVTCRCSANGLLEGPVAHENPPYAKIPGIRVFGMICKTTKSVHRKSIYSFF</sequence>
<proteinExistence type="predicted"/>